<reference evidence="1 2" key="1">
    <citation type="submission" date="2018-06" db="EMBL/GenBank/DDBJ databases">
        <title>Comparative genomics reveals the genomic features of Rhizophagus irregularis, R. cerebriforme, R. diaphanum and Gigaspora rosea, and their symbiotic lifestyle signature.</title>
        <authorList>
            <person name="Morin E."/>
            <person name="San Clemente H."/>
            <person name="Chen E.C.H."/>
            <person name="De La Providencia I."/>
            <person name="Hainaut M."/>
            <person name="Kuo A."/>
            <person name="Kohler A."/>
            <person name="Murat C."/>
            <person name="Tang N."/>
            <person name="Roy S."/>
            <person name="Loubradou J."/>
            <person name="Henrissat B."/>
            <person name="Grigoriev I.V."/>
            <person name="Corradi N."/>
            <person name="Roux C."/>
            <person name="Martin F.M."/>
        </authorList>
    </citation>
    <scope>NUCLEOTIDE SEQUENCE [LARGE SCALE GENOMIC DNA]</scope>
    <source>
        <strain evidence="1 2">DAOM 227022</strain>
    </source>
</reference>
<dbReference type="AlphaFoldDB" id="A0A397RXP0"/>
<evidence type="ECO:0000313" key="1">
    <source>
        <dbReference type="EMBL" id="RIA79050.1"/>
    </source>
</evidence>
<proteinExistence type="predicted"/>
<sequence>MLKYMEYLKIQIQKIIFWFLKMNFVKYVVNELNRLLGVNNVKVIILKKILQTGQVEMKKLIISFKKCN</sequence>
<dbReference type="EMBL" id="QKYT01001619">
    <property type="protein sequence ID" value="RIA79050.1"/>
    <property type="molecule type" value="Genomic_DNA"/>
</dbReference>
<evidence type="ECO:0000313" key="2">
    <source>
        <dbReference type="Proteomes" id="UP000265703"/>
    </source>
</evidence>
<comment type="caution">
    <text evidence="1">The sequence shown here is derived from an EMBL/GenBank/DDBJ whole genome shotgun (WGS) entry which is preliminary data.</text>
</comment>
<protein>
    <submittedName>
        <fullName evidence="1">Uncharacterized protein</fullName>
    </submittedName>
</protein>
<organism evidence="1 2">
    <name type="scientific">Glomus cerebriforme</name>
    <dbReference type="NCBI Taxonomy" id="658196"/>
    <lineage>
        <taxon>Eukaryota</taxon>
        <taxon>Fungi</taxon>
        <taxon>Fungi incertae sedis</taxon>
        <taxon>Mucoromycota</taxon>
        <taxon>Glomeromycotina</taxon>
        <taxon>Glomeromycetes</taxon>
        <taxon>Glomerales</taxon>
        <taxon>Glomeraceae</taxon>
        <taxon>Glomus</taxon>
    </lineage>
</organism>
<name>A0A397RXP0_9GLOM</name>
<gene>
    <name evidence="1" type="ORF">C1645_794965</name>
</gene>
<dbReference type="Proteomes" id="UP000265703">
    <property type="component" value="Unassembled WGS sequence"/>
</dbReference>
<accession>A0A397RXP0</accession>
<keyword evidence="2" id="KW-1185">Reference proteome</keyword>